<accession>A0A0U2X2Y8</accession>
<dbReference type="EMBL" id="CP013694">
    <property type="protein sequence ID" value="ALU30554.1"/>
    <property type="molecule type" value="Genomic_DNA"/>
</dbReference>
<gene>
    <name evidence="1" type="ORF">ATY89_03715</name>
    <name evidence="2" type="ORF">ATZ20_06740</name>
</gene>
<dbReference type="OMA" id="VMIKEAT"/>
<sequence>MQRAGTYKISPFFVTIRDGNKYVLFSEASGIVEFEEAEWAKFLSGEIDEKEKGELEELRLILSDDEIIYLKVNSLNFKNLDPFSFRVIKSFQEVKDKSKIAVISSNISYLLSENDEIVTLLKSRKFEKVVIGYAMDYYRFFVYVMDSKTPCLYEIYVWLKNSKLIMDVKLGGEIIYKTTSNLDVSAENLLLGFIKLLLNSRNYNGKLIYIDVKEGEMILNTPLKIPGCTKCASKNL</sequence>
<evidence type="ECO:0000313" key="1">
    <source>
        <dbReference type="EMBL" id="ALU30554.1"/>
    </source>
</evidence>
<evidence type="ECO:0000313" key="4">
    <source>
        <dbReference type="Proteomes" id="UP000065473"/>
    </source>
</evidence>
<dbReference type="EMBL" id="CP013695">
    <property type="protein sequence ID" value="ALU32818.1"/>
    <property type="molecule type" value="Genomic_DNA"/>
</dbReference>
<evidence type="ECO:0000313" key="2">
    <source>
        <dbReference type="EMBL" id="ALU32818.1"/>
    </source>
</evidence>
<dbReference type="Proteomes" id="UP000060043">
    <property type="component" value="Chromosome"/>
</dbReference>
<reference evidence="3 4" key="1">
    <citation type="submission" date="2015-12" db="EMBL/GenBank/DDBJ databases">
        <title>A stable core within a dynamic pangenome in Sulfolobus acidocaldarius.</title>
        <authorList>
            <person name="Anderson R."/>
            <person name="Kouris A."/>
            <person name="Seward C."/>
            <person name="Campbell K."/>
            <person name="Whitaker R."/>
        </authorList>
    </citation>
    <scope>NUCLEOTIDE SEQUENCE [LARGE SCALE GENOMIC DNA]</scope>
    <source>
        <strain evidence="1 4">GG12-C01-09</strain>
        <strain evidence="2 3">NG05B_CO5_07</strain>
    </source>
</reference>
<proteinExistence type="predicted"/>
<name>A0A0U2X2Y8_9CREN</name>
<dbReference type="OrthoDB" id="41037at2157"/>
<protein>
    <submittedName>
        <fullName evidence="2">Uncharacterized protein</fullName>
    </submittedName>
</protein>
<dbReference type="AlphaFoldDB" id="A0A0U2X2Y8"/>
<evidence type="ECO:0000313" key="3">
    <source>
        <dbReference type="Proteomes" id="UP000060043"/>
    </source>
</evidence>
<dbReference type="GeneID" id="14551053"/>
<dbReference type="Proteomes" id="UP000065473">
    <property type="component" value="Chromosome"/>
</dbReference>
<organism evidence="2 3">
    <name type="scientific">Sulfolobus acidocaldarius</name>
    <dbReference type="NCBI Taxonomy" id="2285"/>
    <lineage>
        <taxon>Archaea</taxon>
        <taxon>Thermoproteota</taxon>
        <taxon>Thermoprotei</taxon>
        <taxon>Sulfolobales</taxon>
        <taxon>Sulfolobaceae</taxon>
        <taxon>Sulfolobus</taxon>
    </lineage>
</organism>
<dbReference type="RefSeq" id="WP_011277429.1">
    <property type="nucleotide sequence ID" value="NZ_BHWZ01000001.1"/>
</dbReference>